<dbReference type="Gene3D" id="3.40.50.11780">
    <property type="match status" value="2"/>
</dbReference>
<organism evidence="4 5">
    <name type="scientific">Zoogloea ramigera</name>
    <dbReference type="NCBI Taxonomy" id="350"/>
    <lineage>
        <taxon>Bacteria</taxon>
        <taxon>Pseudomonadati</taxon>
        <taxon>Pseudomonadota</taxon>
        <taxon>Betaproteobacteria</taxon>
        <taxon>Rhodocyclales</taxon>
        <taxon>Zoogloeaceae</taxon>
        <taxon>Zoogloea</taxon>
    </lineage>
</organism>
<name>A0A4Y4CTF9_ZOORA</name>
<feature type="region of interest" description="Disordered" evidence="2">
    <location>
        <begin position="265"/>
        <end position="286"/>
    </location>
</feature>
<dbReference type="EMBL" id="BJNV01000005">
    <property type="protein sequence ID" value="GEC94307.1"/>
    <property type="molecule type" value="Genomic_DNA"/>
</dbReference>
<reference evidence="4 5" key="1">
    <citation type="submission" date="2019-06" db="EMBL/GenBank/DDBJ databases">
        <title>Whole genome shotgun sequence of Zoogloea ramigera NBRC 15342.</title>
        <authorList>
            <person name="Hosoyama A."/>
            <person name="Uohara A."/>
            <person name="Ohji S."/>
            <person name="Ichikawa N."/>
        </authorList>
    </citation>
    <scope>NUCLEOTIDE SEQUENCE [LARGE SCALE GENOMIC DNA]</scope>
    <source>
        <strain evidence="4 5">NBRC 15342</strain>
    </source>
</reference>
<feature type="domain" description="Tail sheath protein C-terminal" evidence="3">
    <location>
        <begin position="581"/>
        <end position="684"/>
    </location>
</feature>
<evidence type="ECO:0000256" key="1">
    <source>
        <dbReference type="ARBA" id="ARBA00008005"/>
    </source>
</evidence>
<gene>
    <name evidence="4" type="ORF">ZRA01_03800</name>
</gene>
<evidence type="ECO:0000313" key="5">
    <source>
        <dbReference type="Proteomes" id="UP000318422"/>
    </source>
</evidence>
<dbReference type="Pfam" id="PF17482">
    <property type="entry name" value="Phage_sheath_1C"/>
    <property type="match status" value="1"/>
</dbReference>
<dbReference type="InterPro" id="IPR052042">
    <property type="entry name" value="Tail_sheath_structural"/>
</dbReference>
<keyword evidence="5" id="KW-1185">Reference proteome</keyword>
<accession>A0A4Y4CTF9</accession>
<dbReference type="PANTHER" id="PTHR35861">
    <property type="match status" value="1"/>
</dbReference>
<comment type="similarity">
    <text evidence="1">Belongs to the myoviridae tail sheath protein family.</text>
</comment>
<proteinExistence type="inferred from homology"/>
<dbReference type="OrthoDB" id="9767864at2"/>
<dbReference type="AlphaFoldDB" id="A0A4Y4CTF9"/>
<evidence type="ECO:0000313" key="4">
    <source>
        <dbReference type="EMBL" id="GEC94307.1"/>
    </source>
</evidence>
<comment type="caution">
    <text evidence="4">The sequence shown here is derived from an EMBL/GenBank/DDBJ whole genome shotgun (WGS) entry which is preliminary data.</text>
</comment>
<dbReference type="PANTHER" id="PTHR35861:SF1">
    <property type="entry name" value="PHAGE TAIL SHEATH PROTEIN"/>
    <property type="match status" value="1"/>
</dbReference>
<dbReference type="Proteomes" id="UP000318422">
    <property type="component" value="Unassembled WGS sequence"/>
</dbReference>
<sequence>MSIALQGSLWRPGLPPGVYEEKPAVATRPRVRLDVAALIGLAERGPVNTPVAIDDARQFEALFGRALPGLNLPLAVRLFFANGGRRCVVVRCVDHRNVRTARLLLPGLKAVRGHSRRQARIAARNPGSWGNRLEVRCRIVQRPLALGFDDATGSVLIPPDRPTVGATLRLLGHPASPGGTPRSRIFRVAAPDAASPNRQPVLVPRLTHPFLDRQLLQSAVELTLRLDVFLDGRLVETWDDAALHPDHPRYLPRLLGRRSAAEALRPPRLDLPDPENPTAEADRLWGDGDAPWGSEYLRPSALLRDTWLIPGKALLATPAGLLLSAAEMPASRHGRDATATTERRHFFDPTEMDADDVAEDSDHRFVAFLSRPGALAALDSWDQAFPFEPIALVSLPDLLHPTPPEAVTDGPPMPPEQPCFGTVCALAPATRTVHALDYPRLGFDAASLQYAQRQLVDACEARGGRIALLDLPPGLRAGDIVQWRHALASSRAALYTPWLRVDADGSARTVPPSAAACGITAQLESQVGVWGAPANRPVLGAFARADDAGLPEPGFLFEERIDEIRRTERGLMLLGARSTATDRDWTHLSVRRLIDWLEAQLAADLAWAPFEPNDALLWSAMANTARRRLQALFDAGALAGRTTGDSFFIRCDASTHTQGDLDAGRAILQVGVAPAVPAEFIVFRLLRHGADEPRIEVV</sequence>
<dbReference type="InterPro" id="IPR020287">
    <property type="entry name" value="Tail_sheath_C"/>
</dbReference>
<evidence type="ECO:0000256" key="2">
    <source>
        <dbReference type="SAM" id="MobiDB-lite"/>
    </source>
</evidence>
<evidence type="ECO:0000259" key="3">
    <source>
        <dbReference type="Pfam" id="PF17482"/>
    </source>
</evidence>
<protein>
    <recommendedName>
        <fullName evidence="3">Tail sheath protein C-terminal domain-containing protein</fullName>
    </recommendedName>
</protein>
<dbReference type="RefSeq" id="WP_141349066.1">
    <property type="nucleotide sequence ID" value="NZ_BJNV01000005.1"/>
</dbReference>